<sequence>MIRSRYRVVVDLVRHDGTFETRTVRSNIQSYSDVQREIERVKRARRQNDAAYQDYTEVTPRFEPSVAFVA</sequence>
<name>A0A7T8EPK9_9CAUD</name>
<dbReference type="EMBL" id="MW366843">
    <property type="protein sequence ID" value="QQO90354.1"/>
    <property type="molecule type" value="Genomic_DNA"/>
</dbReference>
<gene>
    <name evidence="1" type="ORF">pEaSNUABM5_00212</name>
</gene>
<proteinExistence type="predicted"/>
<dbReference type="Proteomes" id="UP000596123">
    <property type="component" value="Segment"/>
</dbReference>
<reference evidence="1 2" key="1">
    <citation type="submission" date="2020-12" db="EMBL/GenBank/DDBJ databases">
        <title>Complete genome sequence of Erwinia phage pEa_SNUABM_5.</title>
        <authorList>
            <person name="Kim S.G."/>
            <person name="Lee S.B."/>
            <person name="Kwon J."/>
            <person name="Park S.C."/>
        </authorList>
    </citation>
    <scope>NUCLEOTIDE SEQUENCE [LARGE SCALE GENOMIC DNA]</scope>
</reference>
<evidence type="ECO:0000313" key="2">
    <source>
        <dbReference type="Proteomes" id="UP000596123"/>
    </source>
</evidence>
<protein>
    <submittedName>
        <fullName evidence="1">Uncharacterized protein</fullName>
    </submittedName>
</protein>
<keyword evidence="2" id="KW-1185">Reference proteome</keyword>
<evidence type="ECO:0000313" key="1">
    <source>
        <dbReference type="EMBL" id="QQO90354.1"/>
    </source>
</evidence>
<organism evidence="1 2">
    <name type="scientific">Erwinia phage pEa_SNUABM_5</name>
    <dbReference type="NCBI Taxonomy" id="2797313"/>
    <lineage>
        <taxon>Viruses</taxon>
        <taxon>Duplodnaviria</taxon>
        <taxon>Heunggongvirae</taxon>
        <taxon>Uroviricota</taxon>
        <taxon>Caudoviricetes</taxon>
        <taxon>Rivsvirus</taxon>
        <taxon>Rivsvirus SNUABM5</taxon>
    </lineage>
</organism>
<accession>A0A7T8EPK9</accession>